<accession>F9CXT5</accession>
<protein>
    <submittedName>
        <fullName evidence="4">Hydrolase of the metallo-beta-lactamase superfamily</fullName>
    </submittedName>
</protein>
<proteinExistence type="predicted"/>
<dbReference type="CDD" id="cd07732">
    <property type="entry name" value="metallo-hydrolase-like_MBL-fold"/>
    <property type="match status" value="1"/>
</dbReference>
<dbReference type="EMBL" id="AFPU01000001">
    <property type="protein sequence ID" value="EGP94051.1"/>
    <property type="molecule type" value="Genomic_DNA"/>
</dbReference>
<evidence type="ECO:0000313" key="4">
    <source>
        <dbReference type="EMBL" id="EGP94051.1"/>
    </source>
</evidence>
<dbReference type="PATRIC" id="fig|1001994.6.peg.1281"/>
<keyword evidence="1" id="KW-0269">Exonuclease</keyword>
<dbReference type="Gene3D" id="3.60.15.10">
    <property type="entry name" value="Ribonuclease Z/Hydroxyacylglutathione hydrolase-like"/>
    <property type="match status" value="1"/>
</dbReference>
<dbReference type="Proteomes" id="UP000004440">
    <property type="component" value="Unassembled WGS sequence"/>
</dbReference>
<dbReference type="STRING" id="1001994.MY1_1293"/>
<evidence type="ECO:0000313" key="5">
    <source>
        <dbReference type="Proteomes" id="UP000004440"/>
    </source>
</evidence>
<dbReference type="AlphaFoldDB" id="F9CXT5"/>
<dbReference type="InterPro" id="IPR036866">
    <property type="entry name" value="RibonucZ/Hydroxyglut_hydro"/>
</dbReference>
<keyword evidence="1" id="KW-0540">Nuclease</keyword>
<dbReference type="InterPro" id="IPR001279">
    <property type="entry name" value="Metallo-B-lactamas"/>
</dbReference>
<evidence type="ECO:0000259" key="3">
    <source>
        <dbReference type="SMART" id="SM00849"/>
    </source>
</evidence>
<feature type="domain" description="Metallo-beta-lactamase" evidence="3">
    <location>
        <begin position="15"/>
        <end position="231"/>
    </location>
</feature>
<comment type="caution">
    <text evidence="4">The sequence shown here is derived from an EMBL/GenBank/DDBJ whole genome shotgun (WGS) entry which is preliminary data.</text>
</comment>
<sequence>MLTSLTFYGGVNEIGGNKILLEDKGTKVFLDFGMSFGKRGKYFDEFMSPRISTGLRDFIETGLIPNLDRVYRSDLMEMMGKRETDTDIDAVLLTHAHADHADYISFLHEEIPIYMGDTCKLILEAIRERGQRSFEREILSFKPRTDKNTDEVERDIRTFRTGDKFKIGSLEVEPIHVDHSVPGAYGFIIHTSEGAVAYTGDIRLHGIRPDMTEDFIKAATDSKPIAFICEGTRISDLESNESEQKVFDDCNARVKNNSGLVISDFNFKDMDRMRTFYNIAKQNNRKFVVDISNVAYLKHLSKDPQLGIPNFDDENIAIFKPEKSSWKKYQKDLFDEPNIVTASDIAKNQDKMICAFSFWNFGALIDIKPKPGSIYIHSLSEPYNDEGEFDKRRVDSWLSHYDLERVQSHCSGHSKGQYLLDIVKTVDAKALYPVHTEHPDAYNKVSKNLILIKEGVKYEVS</sequence>
<dbReference type="GO" id="GO:0004527">
    <property type="term" value="F:exonuclease activity"/>
    <property type="evidence" value="ECO:0007669"/>
    <property type="project" value="UniProtKB-KW"/>
</dbReference>
<dbReference type="Pfam" id="PF12706">
    <property type="entry name" value="Lactamase_B_2"/>
    <property type="match status" value="1"/>
</dbReference>
<dbReference type="SUPFAM" id="SSF56281">
    <property type="entry name" value="Metallo-hydrolase/oxidoreductase"/>
    <property type="match status" value="1"/>
</dbReference>
<dbReference type="PANTHER" id="PTHR43694">
    <property type="entry name" value="RIBONUCLEASE J"/>
    <property type="match status" value="1"/>
</dbReference>
<dbReference type="PANTHER" id="PTHR43694:SF1">
    <property type="entry name" value="RIBONUCLEASE J"/>
    <property type="match status" value="1"/>
</dbReference>
<keyword evidence="5" id="KW-1185">Reference proteome</keyword>
<organism evidence="4 5">
    <name type="scientific">Nitrosarchaeum koreense MY1</name>
    <dbReference type="NCBI Taxonomy" id="1001994"/>
    <lineage>
        <taxon>Archaea</taxon>
        <taxon>Nitrososphaerota</taxon>
        <taxon>Nitrososphaeria</taxon>
        <taxon>Nitrosopumilales</taxon>
        <taxon>Nitrosopumilaceae</taxon>
        <taxon>Nitrosarchaeum</taxon>
    </lineage>
</organism>
<keyword evidence="2" id="KW-0694">RNA-binding</keyword>
<dbReference type="GO" id="GO:0003723">
    <property type="term" value="F:RNA binding"/>
    <property type="evidence" value="ECO:0007669"/>
    <property type="project" value="UniProtKB-KW"/>
</dbReference>
<name>F9CXT5_9ARCH</name>
<dbReference type="SMART" id="SM00849">
    <property type="entry name" value="Lactamase_B"/>
    <property type="match status" value="1"/>
</dbReference>
<dbReference type="InterPro" id="IPR042173">
    <property type="entry name" value="RNase_J_2"/>
</dbReference>
<dbReference type="RefSeq" id="WP_007550951.1">
    <property type="nucleotide sequence ID" value="NZ_AFPU01000001.1"/>
</dbReference>
<evidence type="ECO:0000256" key="1">
    <source>
        <dbReference type="ARBA" id="ARBA00022839"/>
    </source>
</evidence>
<gene>
    <name evidence="4" type="ORF">MY1_1293</name>
</gene>
<dbReference type="Gene3D" id="3.40.50.10710">
    <property type="entry name" value="Metallo-hydrolase/oxidoreductase"/>
    <property type="match status" value="1"/>
</dbReference>
<evidence type="ECO:0000256" key="2">
    <source>
        <dbReference type="ARBA" id="ARBA00022884"/>
    </source>
</evidence>
<reference evidence="4 5" key="1">
    <citation type="journal article" date="2011" name="J. Bacteriol.">
        <title>Genome Sequence of an Ammonia-Oxidizing Soil Archaeon, "Candidatus Nitrosoarchaeum koreensis" MY1.</title>
        <authorList>
            <person name="Kim B.K."/>
            <person name="Jung M.Y."/>
            <person name="Yu D.S."/>
            <person name="Park S.J."/>
            <person name="Oh T.K."/>
            <person name="Rhee S.K."/>
            <person name="Kim J.F."/>
        </authorList>
    </citation>
    <scope>NUCLEOTIDE SEQUENCE [LARGE SCALE GENOMIC DNA]</scope>
    <source>
        <strain evidence="4 5">MY1</strain>
    </source>
</reference>
<keyword evidence="4" id="KW-0378">Hydrolase</keyword>